<proteinExistence type="inferred from homology"/>
<dbReference type="STRING" id="765440.A0A0C3FY46"/>
<dbReference type="PRINTS" id="PR00068">
    <property type="entry name" value="CUZNDISMTASE"/>
</dbReference>
<protein>
    <recommendedName>
        <fullName evidence="7">Superoxide dismutase [Cu-Zn]</fullName>
        <ecNumber evidence="7">1.15.1.1</ecNumber>
    </recommendedName>
</protein>
<feature type="domain" description="Superoxide dismutase copper/zinc binding" evidence="9">
    <location>
        <begin position="55"/>
        <end position="191"/>
    </location>
</feature>
<dbReference type="InterPro" id="IPR024134">
    <property type="entry name" value="SOD_Cu/Zn_/chaperone"/>
</dbReference>
<evidence type="ECO:0000256" key="7">
    <source>
        <dbReference type="RuleBase" id="RU000393"/>
    </source>
</evidence>
<comment type="similarity">
    <text evidence="1 7">Belongs to the Cu-Zn superoxide dismutase family.</text>
</comment>
<keyword evidence="8" id="KW-1133">Transmembrane helix</keyword>
<dbReference type="PANTHER" id="PTHR10003">
    <property type="entry name" value="SUPEROXIDE DISMUTASE CU-ZN -RELATED"/>
    <property type="match status" value="1"/>
</dbReference>
<comment type="function">
    <text evidence="7">Destroys radicals which are normally produced within the cells and which are toxic to biological systems.</text>
</comment>
<evidence type="ECO:0000256" key="1">
    <source>
        <dbReference type="ARBA" id="ARBA00010457"/>
    </source>
</evidence>
<keyword evidence="3 7" id="KW-0862">Zinc</keyword>
<evidence type="ECO:0000256" key="4">
    <source>
        <dbReference type="ARBA" id="ARBA00022862"/>
    </source>
</evidence>
<comment type="cofactor">
    <cofactor evidence="7">
        <name>Cu cation</name>
        <dbReference type="ChEBI" id="CHEBI:23378"/>
    </cofactor>
    <text evidence="7">Binds 1 copper ion per subunit.</text>
</comment>
<dbReference type="FunFam" id="2.60.40.200:FF:000001">
    <property type="entry name" value="Superoxide dismutase [Cu-Zn]"/>
    <property type="match status" value="1"/>
</dbReference>
<dbReference type="Pfam" id="PF00080">
    <property type="entry name" value="Sod_Cu"/>
    <property type="match status" value="1"/>
</dbReference>
<feature type="transmembrane region" description="Helical" evidence="8">
    <location>
        <begin position="15"/>
        <end position="34"/>
    </location>
</feature>
<dbReference type="OrthoDB" id="2015551at2759"/>
<evidence type="ECO:0000256" key="6">
    <source>
        <dbReference type="ARBA" id="ARBA00023008"/>
    </source>
</evidence>
<dbReference type="AlphaFoldDB" id="A0A0C3FY46"/>
<sequence>MDTYSFPRAQSKRPFIITALAFVVGLFVFWNLFFGSHRPSMVQKAVVVLKGDSPVTGAVTFEQTTKTGPVKVTGELKNLDPLSERGFHIHTLGDATNGCLSSGSHYNPFNKNHGAPGDTDRHVGDLGNIASDKYGVANINFSDELISLNGAQSIIGRTVVVHAGTDDLGKGGNDESLKTGNAGGRAACGVIGLA</sequence>
<keyword evidence="5 7" id="KW-0560">Oxidoreductase</keyword>
<reference evidence="10 11" key="1">
    <citation type="submission" date="2014-04" db="EMBL/GenBank/DDBJ databases">
        <authorList>
            <consortium name="DOE Joint Genome Institute"/>
            <person name="Kuo A."/>
            <person name="Tarkka M."/>
            <person name="Buscot F."/>
            <person name="Kohler A."/>
            <person name="Nagy L.G."/>
            <person name="Floudas D."/>
            <person name="Copeland A."/>
            <person name="Barry K.W."/>
            <person name="Cichocki N."/>
            <person name="Veneault-Fourrey C."/>
            <person name="LaButti K."/>
            <person name="Lindquist E.A."/>
            <person name="Lipzen A."/>
            <person name="Lundell T."/>
            <person name="Morin E."/>
            <person name="Murat C."/>
            <person name="Sun H."/>
            <person name="Tunlid A."/>
            <person name="Henrissat B."/>
            <person name="Grigoriev I.V."/>
            <person name="Hibbett D.S."/>
            <person name="Martin F."/>
            <person name="Nordberg H.P."/>
            <person name="Cantor M.N."/>
            <person name="Hua S.X."/>
        </authorList>
    </citation>
    <scope>NUCLEOTIDE SEQUENCE [LARGE SCALE GENOMIC DNA]</scope>
    <source>
        <strain evidence="10 11">F 1598</strain>
    </source>
</reference>
<dbReference type="FunCoup" id="A0A0C3FY46">
    <property type="interactions" value="195"/>
</dbReference>
<dbReference type="CDD" id="cd00305">
    <property type="entry name" value="Cu-Zn_Superoxide_Dismutase"/>
    <property type="match status" value="1"/>
</dbReference>
<keyword evidence="6 7" id="KW-0186">Copper</keyword>
<keyword evidence="4" id="KW-0049">Antioxidant</keyword>
<dbReference type="InterPro" id="IPR001424">
    <property type="entry name" value="SOD_Cu_Zn_dom"/>
</dbReference>
<accession>A0A0C3FY46</accession>
<dbReference type="Gene3D" id="2.60.40.200">
    <property type="entry name" value="Superoxide dismutase, copper/zinc binding domain"/>
    <property type="match status" value="1"/>
</dbReference>
<dbReference type="PROSITE" id="PS00332">
    <property type="entry name" value="SOD_CU_ZN_2"/>
    <property type="match status" value="1"/>
</dbReference>
<evidence type="ECO:0000256" key="5">
    <source>
        <dbReference type="ARBA" id="ARBA00023002"/>
    </source>
</evidence>
<dbReference type="GO" id="GO:0005507">
    <property type="term" value="F:copper ion binding"/>
    <property type="evidence" value="ECO:0007669"/>
    <property type="project" value="InterPro"/>
</dbReference>
<gene>
    <name evidence="10" type="ORF">PILCRDRAFT_812987</name>
</gene>
<keyword evidence="11" id="KW-1185">Reference proteome</keyword>
<reference evidence="11" key="2">
    <citation type="submission" date="2015-01" db="EMBL/GenBank/DDBJ databases">
        <title>Evolutionary Origins and Diversification of the Mycorrhizal Mutualists.</title>
        <authorList>
            <consortium name="DOE Joint Genome Institute"/>
            <consortium name="Mycorrhizal Genomics Consortium"/>
            <person name="Kohler A."/>
            <person name="Kuo A."/>
            <person name="Nagy L.G."/>
            <person name="Floudas D."/>
            <person name="Copeland A."/>
            <person name="Barry K.W."/>
            <person name="Cichocki N."/>
            <person name="Veneault-Fourrey C."/>
            <person name="LaButti K."/>
            <person name="Lindquist E.A."/>
            <person name="Lipzen A."/>
            <person name="Lundell T."/>
            <person name="Morin E."/>
            <person name="Murat C."/>
            <person name="Riley R."/>
            <person name="Ohm R."/>
            <person name="Sun H."/>
            <person name="Tunlid A."/>
            <person name="Henrissat B."/>
            <person name="Grigoriev I.V."/>
            <person name="Hibbett D.S."/>
            <person name="Martin F."/>
        </authorList>
    </citation>
    <scope>NUCLEOTIDE SEQUENCE [LARGE SCALE GENOMIC DNA]</scope>
    <source>
        <strain evidence="11">F 1598</strain>
    </source>
</reference>
<dbReference type="GO" id="GO:0004784">
    <property type="term" value="F:superoxide dismutase activity"/>
    <property type="evidence" value="ECO:0007669"/>
    <property type="project" value="UniProtKB-EC"/>
</dbReference>
<organism evidence="10 11">
    <name type="scientific">Piloderma croceum (strain F 1598)</name>
    <dbReference type="NCBI Taxonomy" id="765440"/>
    <lineage>
        <taxon>Eukaryota</taxon>
        <taxon>Fungi</taxon>
        <taxon>Dikarya</taxon>
        <taxon>Basidiomycota</taxon>
        <taxon>Agaricomycotina</taxon>
        <taxon>Agaricomycetes</taxon>
        <taxon>Agaricomycetidae</taxon>
        <taxon>Atheliales</taxon>
        <taxon>Atheliaceae</taxon>
        <taxon>Piloderma</taxon>
    </lineage>
</organism>
<dbReference type="InParanoid" id="A0A0C3FY46"/>
<dbReference type="HOGENOM" id="CLU_056632_4_1_1"/>
<evidence type="ECO:0000256" key="2">
    <source>
        <dbReference type="ARBA" id="ARBA00022723"/>
    </source>
</evidence>
<dbReference type="PROSITE" id="PS00087">
    <property type="entry name" value="SOD_CU_ZN_1"/>
    <property type="match status" value="1"/>
</dbReference>
<dbReference type="EC" id="1.15.1.1" evidence="7"/>
<evidence type="ECO:0000256" key="8">
    <source>
        <dbReference type="SAM" id="Phobius"/>
    </source>
</evidence>
<evidence type="ECO:0000259" key="9">
    <source>
        <dbReference type="Pfam" id="PF00080"/>
    </source>
</evidence>
<keyword evidence="2 7" id="KW-0479">Metal-binding</keyword>
<evidence type="ECO:0000313" key="11">
    <source>
        <dbReference type="Proteomes" id="UP000054166"/>
    </source>
</evidence>
<dbReference type="EMBL" id="KN832975">
    <property type="protein sequence ID" value="KIM89090.1"/>
    <property type="molecule type" value="Genomic_DNA"/>
</dbReference>
<comment type="catalytic activity">
    <reaction evidence="7">
        <text>2 superoxide + 2 H(+) = H2O2 + O2</text>
        <dbReference type="Rhea" id="RHEA:20696"/>
        <dbReference type="ChEBI" id="CHEBI:15378"/>
        <dbReference type="ChEBI" id="CHEBI:15379"/>
        <dbReference type="ChEBI" id="CHEBI:16240"/>
        <dbReference type="ChEBI" id="CHEBI:18421"/>
        <dbReference type="EC" id="1.15.1.1"/>
    </reaction>
</comment>
<dbReference type="Proteomes" id="UP000054166">
    <property type="component" value="Unassembled WGS sequence"/>
</dbReference>
<dbReference type="InterPro" id="IPR036423">
    <property type="entry name" value="SOD-like_Cu/Zn_dom_sf"/>
</dbReference>
<evidence type="ECO:0000256" key="3">
    <source>
        <dbReference type="ARBA" id="ARBA00022833"/>
    </source>
</evidence>
<keyword evidence="8" id="KW-0812">Transmembrane</keyword>
<dbReference type="InterPro" id="IPR018152">
    <property type="entry name" value="SOD_Cu/Zn_BS"/>
</dbReference>
<keyword evidence="8" id="KW-0472">Membrane</keyword>
<evidence type="ECO:0000313" key="10">
    <source>
        <dbReference type="EMBL" id="KIM89090.1"/>
    </source>
</evidence>
<comment type="cofactor">
    <cofactor evidence="7">
        <name>Zn(2+)</name>
        <dbReference type="ChEBI" id="CHEBI:29105"/>
    </cofactor>
    <text evidence="7">Binds 1 zinc ion per subunit.</text>
</comment>
<dbReference type="SUPFAM" id="SSF49329">
    <property type="entry name" value="Cu,Zn superoxide dismutase-like"/>
    <property type="match status" value="1"/>
</dbReference>
<name>A0A0C3FY46_PILCF</name>